<evidence type="ECO:0000313" key="1">
    <source>
        <dbReference type="EMBL" id="HBP29717.1"/>
    </source>
</evidence>
<organism evidence="1 2">
    <name type="scientific">Advenella kashmirensis</name>
    <dbReference type="NCBI Taxonomy" id="310575"/>
    <lineage>
        <taxon>Bacteria</taxon>
        <taxon>Pseudomonadati</taxon>
        <taxon>Pseudomonadota</taxon>
        <taxon>Betaproteobacteria</taxon>
        <taxon>Burkholderiales</taxon>
        <taxon>Alcaligenaceae</taxon>
    </lineage>
</organism>
<sequence>MVPKVSIKIGDGVPKNTLHGFESATWPRFEDKPAINHKRIESLESLMESAGKLKFLESNNAWIKFWVPTILADALKESSRFRGDTMAIYLRQILYRHCYGEYIFMCFEKLELENRDHYVSHQEHTSSYEPIKDPVYWVPQLGKNIFPIRLALPNKVKQDLAKLAKRHDISLSQYIRETILSRLFGHGMVPGRPVTDVDEQESLYADQWSAEEQTVSSVSSPATDNRNHFYFDEK</sequence>
<name>A0A356LFF1_9BURK</name>
<proteinExistence type="predicted"/>
<reference evidence="1 2" key="1">
    <citation type="journal article" date="2018" name="Nat. Biotechnol.">
        <title>A standardized bacterial taxonomy based on genome phylogeny substantially revises the tree of life.</title>
        <authorList>
            <person name="Parks D.H."/>
            <person name="Chuvochina M."/>
            <person name="Waite D.W."/>
            <person name="Rinke C."/>
            <person name="Skarshewski A."/>
            <person name="Chaumeil P.A."/>
            <person name="Hugenholtz P."/>
        </authorList>
    </citation>
    <scope>NUCLEOTIDE SEQUENCE [LARGE SCALE GENOMIC DNA]</scope>
    <source>
        <strain evidence="1">UBA10707</strain>
    </source>
</reference>
<dbReference type="Proteomes" id="UP000264036">
    <property type="component" value="Unassembled WGS sequence"/>
</dbReference>
<evidence type="ECO:0000313" key="2">
    <source>
        <dbReference type="Proteomes" id="UP000264036"/>
    </source>
</evidence>
<protein>
    <submittedName>
        <fullName evidence="1">Uncharacterized protein</fullName>
    </submittedName>
</protein>
<dbReference type="AlphaFoldDB" id="A0A356LFF1"/>
<comment type="caution">
    <text evidence="1">The sequence shown here is derived from an EMBL/GenBank/DDBJ whole genome shotgun (WGS) entry which is preliminary data.</text>
</comment>
<accession>A0A356LFF1</accession>
<gene>
    <name evidence="1" type="ORF">DD666_09910</name>
</gene>
<dbReference type="EMBL" id="DOEK01000027">
    <property type="protein sequence ID" value="HBP29717.1"/>
    <property type="molecule type" value="Genomic_DNA"/>
</dbReference>